<organism evidence="2 3">
    <name type="scientific">Lentinus brumalis</name>
    <dbReference type="NCBI Taxonomy" id="2498619"/>
    <lineage>
        <taxon>Eukaryota</taxon>
        <taxon>Fungi</taxon>
        <taxon>Dikarya</taxon>
        <taxon>Basidiomycota</taxon>
        <taxon>Agaricomycotina</taxon>
        <taxon>Agaricomycetes</taxon>
        <taxon>Polyporales</taxon>
        <taxon>Polyporaceae</taxon>
        <taxon>Lentinus</taxon>
    </lineage>
</organism>
<name>A0A371D7D0_9APHY</name>
<proteinExistence type="predicted"/>
<accession>A0A371D7D0</accession>
<feature type="region of interest" description="Disordered" evidence="1">
    <location>
        <begin position="1"/>
        <end position="20"/>
    </location>
</feature>
<protein>
    <submittedName>
        <fullName evidence="2">Uncharacterized protein</fullName>
    </submittedName>
</protein>
<evidence type="ECO:0000256" key="1">
    <source>
        <dbReference type="SAM" id="MobiDB-lite"/>
    </source>
</evidence>
<dbReference type="Proteomes" id="UP000256964">
    <property type="component" value="Unassembled WGS sequence"/>
</dbReference>
<gene>
    <name evidence="2" type="ORF">OH76DRAFT_1483821</name>
</gene>
<evidence type="ECO:0000313" key="2">
    <source>
        <dbReference type="EMBL" id="RDX48445.1"/>
    </source>
</evidence>
<sequence>MQSRVSAPPRKPRPLKSPNQYSFLIVQSDPQDQKHGEGSPHWLVDIVVRESWVSRVPNIREELKPNLQTASGAVAVDMIHSPSTIGGATEAFGTKMRTISKEVGGYDANGNCKENALRIFQALKDEGHIMSTVTIALLEEAMGESVADTAAHGRAAPLNTPHIYSIYEYD</sequence>
<dbReference type="EMBL" id="KZ857411">
    <property type="protein sequence ID" value="RDX48445.1"/>
    <property type="molecule type" value="Genomic_DNA"/>
</dbReference>
<reference evidence="2 3" key="1">
    <citation type="journal article" date="2018" name="Biotechnol. Biofuels">
        <title>Integrative visual omics of the white-rot fungus Polyporus brumalis exposes the biotechnological potential of its oxidative enzymes for delignifying raw plant biomass.</title>
        <authorList>
            <person name="Miyauchi S."/>
            <person name="Rancon A."/>
            <person name="Drula E."/>
            <person name="Hage H."/>
            <person name="Chaduli D."/>
            <person name="Favel A."/>
            <person name="Grisel S."/>
            <person name="Henrissat B."/>
            <person name="Herpoel-Gimbert I."/>
            <person name="Ruiz-Duenas F.J."/>
            <person name="Chevret D."/>
            <person name="Hainaut M."/>
            <person name="Lin J."/>
            <person name="Wang M."/>
            <person name="Pangilinan J."/>
            <person name="Lipzen A."/>
            <person name="Lesage-Meessen L."/>
            <person name="Navarro D."/>
            <person name="Riley R."/>
            <person name="Grigoriev I.V."/>
            <person name="Zhou S."/>
            <person name="Raouche S."/>
            <person name="Rosso M.N."/>
        </authorList>
    </citation>
    <scope>NUCLEOTIDE SEQUENCE [LARGE SCALE GENOMIC DNA]</scope>
    <source>
        <strain evidence="2 3">BRFM 1820</strain>
    </source>
</reference>
<evidence type="ECO:0000313" key="3">
    <source>
        <dbReference type="Proteomes" id="UP000256964"/>
    </source>
</evidence>
<dbReference type="AlphaFoldDB" id="A0A371D7D0"/>
<keyword evidence="3" id="KW-1185">Reference proteome</keyword>